<reference evidence="2" key="1">
    <citation type="journal article" date="2017" name="Nat. Genet.">
        <title>Contrasting evolutionary genome dynamics between domesticated and wild yeasts.</title>
        <authorList>
            <person name="Yue J.X."/>
            <person name="Li J."/>
            <person name="Aigrain L."/>
            <person name="Hallin J."/>
            <person name="Persson K."/>
            <person name="Oliver K."/>
            <person name="Bergstrom A."/>
            <person name="Coupland P."/>
            <person name="Warringer J."/>
            <person name="Lagomarsino M.C."/>
            <person name="Fischer G."/>
            <person name="Durbin R."/>
            <person name="Liti G."/>
        </authorList>
    </citation>
    <scope>NUCLEOTIDE SEQUENCE</scope>
    <source>
        <strain evidence="2">CBS432</strain>
    </source>
</reference>
<accession>A0A8B8UL22</accession>
<evidence type="ECO:0000313" key="2">
    <source>
        <dbReference type="RefSeq" id="XP_033764482.1"/>
    </source>
</evidence>
<dbReference type="GeneID" id="54628669"/>
<name>A0A8B8UL22_SACPA</name>
<feature type="transmembrane region" description="Helical" evidence="1">
    <location>
        <begin position="74"/>
        <end position="98"/>
    </location>
</feature>
<evidence type="ECO:0000256" key="1">
    <source>
        <dbReference type="SAM" id="Phobius"/>
    </source>
</evidence>
<dbReference type="KEGG" id="spao:SPAR_A00740"/>
<reference evidence="2" key="2">
    <citation type="submission" date="2020-01" db="EMBL/GenBank/DDBJ databases">
        <title>Population-level Yeast Reference Genomes.</title>
        <authorList>
            <person name="Yue J.-X."/>
        </authorList>
    </citation>
    <scope>NUCLEOTIDE SEQUENCE</scope>
    <source>
        <strain evidence="2">CBS432</strain>
    </source>
</reference>
<organism evidence="2">
    <name type="scientific">Saccharomyces paradoxus</name>
    <name type="common">Yeast</name>
    <name type="synonym">Saccharomyces douglasii</name>
    <dbReference type="NCBI Taxonomy" id="27291"/>
    <lineage>
        <taxon>Eukaryota</taxon>
        <taxon>Fungi</taxon>
        <taxon>Dikarya</taxon>
        <taxon>Ascomycota</taxon>
        <taxon>Saccharomycotina</taxon>
        <taxon>Saccharomycetes</taxon>
        <taxon>Saccharomycetales</taxon>
        <taxon>Saccharomycetaceae</taxon>
        <taxon>Saccharomyces</taxon>
    </lineage>
</organism>
<dbReference type="OrthoDB" id="4049894at2759"/>
<sequence length="231" mass="26694">MQTPSETTDVKLDTLNEPSAHLIEENVALPEDTFRSYWSYLLYEMAHYKPIIFMTLITASLILSIVLFHDIPGILTFSVISLVLSIIILLISIGTFAAGTWDKDSKVKLLLEVIARKPAVEGKEWRIIARNMNQYLFDHGQWFTPYYFLCEHRCHEFFKSLIEQERSNTHTSPPTNGAENTPANKVSNDVEKSYMFSSDPVLEAYFVKAAEIDKEAQFEYWRKQYPELDLP</sequence>
<keyword evidence="1" id="KW-0812">Transmembrane</keyword>
<dbReference type="InterPro" id="IPR001142">
    <property type="entry name" value="DUP/COS"/>
</dbReference>
<dbReference type="VEuPathDB" id="FungiDB:SPAR_A00740"/>
<reference evidence="2" key="3">
    <citation type="submission" date="2025-07" db="EMBL/GenBank/DDBJ databases">
        <authorList>
            <consortium name="NCBI Genome Project"/>
        </authorList>
    </citation>
    <scope>NUCLEOTIDE SEQUENCE</scope>
    <source>
        <strain evidence="2">CBS432</strain>
    </source>
</reference>
<feature type="transmembrane region" description="Helical" evidence="1">
    <location>
        <begin position="51"/>
        <end position="68"/>
    </location>
</feature>
<keyword evidence="1" id="KW-1133">Transmembrane helix</keyword>
<dbReference type="Pfam" id="PF00674">
    <property type="entry name" value="DUP"/>
    <property type="match status" value="1"/>
</dbReference>
<protein>
    <submittedName>
        <fullName evidence="2">DUP240 family protein UIP3</fullName>
    </submittedName>
</protein>
<dbReference type="RefSeq" id="XP_033764482.1">
    <property type="nucleotide sequence ID" value="XM_033908591.1"/>
</dbReference>
<gene>
    <name evidence="2" type="primary">UIP3</name>
    <name evidence="2" type="ORF">SPAR_A00740</name>
</gene>
<proteinExistence type="predicted"/>
<keyword evidence="1" id="KW-0472">Membrane</keyword>
<reference evidence="2" key="4">
    <citation type="submission" date="2025-08" db="UniProtKB">
        <authorList>
            <consortium name="RefSeq"/>
        </authorList>
    </citation>
    <scope>IDENTIFICATION</scope>
    <source>
        <strain evidence="2">CBS432</strain>
    </source>
</reference>
<dbReference type="AlphaFoldDB" id="A0A8B8UL22"/>